<dbReference type="Proteomes" id="UP000789508">
    <property type="component" value="Unassembled WGS sequence"/>
</dbReference>
<evidence type="ECO:0000313" key="3">
    <source>
        <dbReference type="Proteomes" id="UP000789508"/>
    </source>
</evidence>
<feature type="compositionally biased region" description="Polar residues" evidence="1">
    <location>
        <begin position="116"/>
        <end position="137"/>
    </location>
</feature>
<sequence length="317" mass="36527">MTSRGSKTPKRTSKKKDVVIEPPLSPEDSEEQVDQLTGDLEDMQVDTTLLETEKIKKSNGEPAGYPESESTWEDEENVFCRDLITAYWDEKEKFLDNERREEWRSQPDIMKAKMTARSTKNTAFTRDNPVQTRSQAHPTSVPASPPSPSRVLRERAPAKLKKMRKQARTESSASEAETSERVETRTKEGGKTTEAGHSKLNGRRKRKFIDEKAGEKEKENQKRQRIEEQERIQSHILDEEFNPSEIEGSWEPYVKEVITVYPTTEQNVLKVYVLWQNGKTTVHLNNLINVKCPLKVAILKEKESKFMNLNNSINLSY</sequence>
<dbReference type="AlphaFoldDB" id="A0A9N8VYA2"/>
<reference evidence="2" key="1">
    <citation type="submission" date="2021-06" db="EMBL/GenBank/DDBJ databases">
        <authorList>
            <person name="Kallberg Y."/>
            <person name="Tangrot J."/>
            <person name="Rosling A."/>
        </authorList>
    </citation>
    <scope>NUCLEOTIDE SEQUENCE</scope>
    <source>
        <strain evidence="2">FL130A</strain>
    </source>
</reference>
<feature type="region of interest" description="Disordered" evidence="1">
    <location>
        <begin position="52"/>
        <end position="73"/>
    </location>
</feature>
<dbReference type="Gene3D" id="2.40.50.40">
    <property type="match status" value="2"/>
</dbReference>
<organism evidence="2 3">
    <name type="scientific">Ambispora leptoticha</name>
    <dbReference type="NCBI Taxonomy" id="144679"/>
    <lineage>
        <taxon>Eukaryota</taxon>
        <taxon>Fungi</taxon>
        <taxon>Fungi incertae sedis</taxon>
        <taxon>Mucoromycota</taxon>
        <taxon>Glomeromycotina</taxon>
        <taxon>Glomeromycetes</taxon>
        <taxon>Archaeosporales</taxon>
        <taxon>Ambisporaceae</taxon>
        <taxon>Ambispora</taxon>
    </lineage>
</organism>
<evidence type="ECO:0000256" key="1">
    <source>
        <dbReference type="SAM" id="MobiDB-lite"/>
    </source>
</evidence>
<dbReference type="OrthoDB" id="433924at2759"/>
<gene>
    <name evidence="2" type="ORF">ALEPTO_LOCUS1993</name>
</gene>
<feature type="region of interest" description="Disordered" evidence="1">
    <location>
        <begin position="1"/>
        <end position="37"/>
    </location>
</feature>
<feature type="compositionally biased region" description="Basic and acidic residues" evidence="1">
    <location>
        <begin position="178"/>
        <end position="197"/>
    </location>
</feature>
<keyword evidence="3" id="KW-1185">Reference proteome</keyword>
<name>A0A9N8VYA2_9GLOM</name>
<dbReference type="InterPro" id="IPR016197">
    <property type="entry name" value="Chromo-like_dom_sf"/>
</dbReference>
<dbReference type="SUPFAM" id="SSF54160">
    <property type="entry name" value="Chromo domain-like"/>
    <property type="match status" value="2"/>
</dbReference>
<protein>
    <submittedName>
        <fullName evidence="2">264_t:CDS:1</fullName>
    </submittedName>
</protein>
<proteinExistence type="predicted"/>
<dbReference type="EMBL" id="CAJVPS010000259">
    <property type="protein sequence ID" value="CAG8470610.1"/>
    <property type="molecule type" value="Genomic_DNA"/>
</dbReference>
<accession>A0A9N8VYA2</accession>
<feature type="region of interest" description="Disordered" evidence="1">
    <location>
        <begin position="98"/>
        <end position="233"/>
    </location>
</feature>
<evidence type="ECO:0000313" key="2">
    <source>
        <dbReference type="EMBL" id="CAG8470610.1"/>
    </source>
</evidence>
<feature type="compositionally biased region" description="Basic and acidic residues" evidence="1">
    <location>
        <begin position="208"/>
        <end position="233"/>
    </location>
</feature>
<comment type="caution">
    <text evidence="2">The sequence shown here is derived from an EMBL/GenBank/DDBJ whole genome shotgun (WGS) entry which is preliminary data.</text>
</comment>
<feature type="compositionally biased region" description="Acidic residues" evidence="1">
    <location>
        <begin position="27"/>
        <end position="37"/>
    </location>
</feature>